<dbReference type="Proteomes" id="UP000267096">
    <property type="component" value="Unassembled WGS sequence"/>
</dbReference>
<evidence type="ECO:0000256" key="1">
    <source>
        <dbReference type="SAM" id="MobiDB-lite"/>
    </source>
</evidence>
<dbReference type="WBParaSite" id="ASIM_0000864801-mRNA-1">
    <property type="protein sequence ID" value="ASIM_0000864801-mRNA-1"/>
    <property type="gene ID" value="ASIM_0000864801"/>
</dbReference>
<evidence type="ECO:0000313" key="3">
    <source>
        <dbReference type="Proteomes" id="UP000267096"/>
    </source>
</evidence>
<reference evidence="2 3" key="2">
    <citation type="submission" date="2018-11" db="EMBL/GenBank/DDBJ databases">
        <authorList>
            <consortium name="Pathogen Informatics"/>
        </authorList>
    </citation>
    <scope>NUCLEOTIDE SEQUENCE [LARGE SCALE GENOMIC DNA]</scope>
</reference>
<proteinExistence type="predicted"/>
<name>A0A0M3JLW7_ANISI</name>
<dbReference type="AlphaFoldDB" id="A0A0M3JLW7"/>
<evidence type="ECO:0000313" key="2">
    <source>
        <dbReference type="EMBL" id="VDK31591.1"/>
    </source>
</evidence>
<reference evidence="4" key="1">
    <citation type="submission" date="2017-02" db="UniProtKB">
        <authorList>
            <consortium name="WormBaseParasite"/>
        </authorList>
    </citation>
    <scope>IDENTIFICATION</scope>
</reference>
<feature type="region of interest" description="Disordered" evidence="1">
    <location>
        <begin position="47"/>
        <end position="69"/>
    </location>
</feature>
<keyword evidence="3" id="KW-1185">Reference proteome</keyword>
<dbReference type="EMBL" id="UYRR01022632">
    <property type="protein sequence ID" value="VDK31591.1"/>
    <property type="molecule type" value="Genomic_DNA"/>
</dbReference>
<sequence length="69" mass="7672">MGDLLVEFNRIVSLQFQPIGGEVAPQKLDFSAVQEVGDWAQETANWDRQQQTDPAQQEWGAASSSAAHW</sequence>
<accession>A0A0M3JLW7</accession>
<protein>
    <submittedName>
        <fullName evidence="2 4">Uncharacterized protein</fullName>
    </submittedName>
</protein>
<organism evidence="4">
    <name type="scientific">Anisakis simplex</name>
    <name type="common">Herring worm</name>
    <dbReference type="NCBI Taxonomy" id="6269"/>
    <lineage>
        <taxon>Eukaryota</taxon>
        <taxon>Metazoa</taxon>
        <taxon>Ecdysozoa</taxon>
        <taxon>Nematoda</taxon>
        <taxon>Chromadorea</taxon>
        <taxon>Rhabditida</taxon>
        <taxon>Spirurina</taxon>
        <taxon>Ascaridomorpha</taxon>
        <taxon>Ascaridoidea</taxon>
        <taxon>Anisakidae</taxon>
        <taxon>Anisakis</taxon>
        <taxon>Anisakis simplex complex</taxon>
    </lineage>
</organism>
<gene>
    <name evidence="2" type="ORF">ASIM_LOCUS8396</name>
</gene>
<evidence type="ECO:0000313" key="4">
    <source>
        <dbReference type="WBParaSite" id="ASIM_0000864801-mRNA-1"/>
    </source>
</evidence>